<sequence length="873" mass="95201">MIDRIFWRHGRRVIWQTDHSHTLIMMKMKLRAAGGENHRCDLNSVNGSDRVSGTGAAQLDKEAVFEWFGLQLNPSGRVELLCGLLHMCQPLELRFLGACLEDLARRDFTVLRDYEIRANCPTDLEGLVDVSDPVVLSKLLVYLSLLGSKSRECAGILFRTLSRMDAGMCGALPEPETVDQLRLLFTMGSLHPAFSFYQREELRAQLDRLQRWSQLSRPGFLCPHRENDVDWTLCSNANPHLSGTSQREVVHIEKIILKEVSMGGDGRQYSFEVKWSDSSSTAVTKSHRELEDFLLKLPKEQSPEGFEKGIVRLLSRGDQCESRELERNLREKFLSLSQDVLQRCDVSRFFLSDASVLPCSHCTSAPVARIHQPERGFSEDCSETSSLEEVISALNARGEETVSRMEREFGKKKRSWNSCTNDRRIFTAGQKSKGRSAPKRDRSRRVPGVKSSNGIQKPSAALMINQAACKDGGRDRYGDTSSESSNSVPSSPVHQKSLEDQDTESQSDNSAQEPAEKTHLAKGVGGKAVAMVNPLVAEPQNVPQPPSVMELELTACLPYALQYNTTTQRDAGQGKITITIPLPQDPGASSASAHPQQQPPLGAFSVLTPGQCPLQPANTTVANNPVKTNAKASIAANAPSSSSSCSSQVPGPCPTTVPTHTPGPGPLPAPAVTHSTAQSDSLSYINSSSLPVTPQASGTQQQGGCNTCGCRGTCGVNGAHQAPSYFLPPQPARQMFGPPPPFFHLSPSLCNSFPAQGHQNNGTPLPFYAHTGPPAAFLHAHADHMLASQAAYNVPQMPAFRRFYPPVFPPVGMMSSGTNMKKTNNVSCYNCGMSGHYAQDCKQPSIDAGLTGMKMPGSLYKYTTSQKFFPAFI</sequence>
<feature type="compositionally biased region" description="Low complexity" evidence="2">
    <location>
        <begin position="481"/>
        <end position="493"/>
    </location>
</feature>
<keyword evidence="5" id="KW-1185">Reference proteome</keyword>
<dbReference type="SUPFAM" id="SSF57756">
    <property type="entry name" value="Retrovirus zinc finger-like domains"/>
    <property type="match status" value="1"/>
</dbReference>
<dbReference type="EMBL" id="JACTAM010000002">
    <property type="protein sequence ID" value="KAI2667922.1"/>
    <property type="molecule type" value="Genomic_DNA"/>
</dbReference>
<keyword evidence="1" id="KW-0479">Metal-binding</keyword>
<dbReference type="SMART" id="SM00343">
    <property type="entry name" value="ZnF_C2HC"/>
    <property type="match status" value="1"/>
</dbReference>
<keyword evidence="1" id="KW-0863">Zinc-finger</keyword>
<dbReference type="InterPro" id="IPR001878">
    <property type="entry name" value="Znf_CCHC"/>
</dbReference>
<dbReference type="InterPro" id="IPR036875">
    <property type="entry name" value="Znf_CCHC_sf"/>
</dbReference>
<feature type="compositionally biased region" description="Polar residues" evidence="2">
    <location>
        <begin position="587"/>
        <end position="596"/>
    </location>
</feature>
<dbReference type="InterPro" id="IPR042793">
    <property type="entry name" value="ZCCHC2"/>
</dbReference>
<feature type="compositionally biased region" description="Pro residues" evidence="2">
    <location>
        <begin position="651"/>
        <end position="669"/>
    </location>
</feature>
<dbReference type="InterPro" id="IPR057327">
    <property type="entry name" value="Vts1_dom"/>
</dbReference>
<evidence type="ECO:0000256" key="2">
    <source>
        <dbReference type="SAM" id="MobiDB-lite"/>
    </source>
</evidence>
<feature type="domain" description="CCHC-type" evidence="3">
    <location>
        <begin position="828"/>
        <end position="843"/>
    </location>
</feature>
<protein>
    <submittedName>
        <fullName evidence="4">Zinc finger CCHC domain-containing protein 2</fullName>
    </submittedName>
</protein>
<dbReference type="InterPro" id="IPR058599">
    <property type="entry name" value="PHAT_Smg/ZCCHC2-like"/>
</dbReference>
<accession>A0ABQ8MYM2</accession>
<gene>
    <name evidence="4" type="ORF">H4Q32_004532</name>
</gene>
<proteinExistence type="predicted"/>
<evidence type="ECO:0000256" key="1">
    <source>
        <dbReference type="PROSITE-ProRule" id="PRU00047"/>
    </source>
</evidence>
<dbReference type="Gene3D" id="4.10.60.10">
    <property type="entry name" value="Zinc finger, CCHC-type"/>
    <property type="match status" value="1"/>
</dbReference>
<feature type="compositionally biased region" description="Low complexity" evidence="2">
    <location>
        <begin position="632"/>
        <end position="650"/>
    </location>
</feature>
<dbReference type="Pfam" id="PF25479">
    <property type="entry name" value="Vts1"/>
    <property type="match status" value="1"/>
</dbReference>
<feature type="region of interest" description="Disordered" evidence="2">
    <location>
        <begin position="632"/>
        <end position="679"/>
    </location>
</feature>
<feature type="region of interest" description="Disordered" evidence="2">
    <location>
        <begin position="583"/>
        <end position="604"/>
    </location>
</feature>
<dbReference type="PROSITE" id="PS50158">
    <property type="entry name" value="ZF_CCHC"/>
    <property type="match status" value="1"/>
</dbReference>
<feature type="compositionally biased region" description="Basic residues" evidence="2">
    <location>
        <begin position="432"/>
        <end position="447"/>
    </location>
</feature>
<organism evidence="4 5">
    <name type="scientific">Labeo rohita</name>
    <name type="common">Indian major carp</name>
    <name type="synonym">Cyprinus rohita</name>
    <dbReference type="NCBI Taxonomy" id="84645"/>
    <lineage>
        <taxon>Eukaryota</taxon>
        <taxon>Metazoa</taxon>
        <taxon>Chordata</taxon>
        <taxon>Craniata</taxon>
        <taxon>Vertebrata</taxon>
        <taxon>Euteleostomi</taxon>
        <taxon>Actinopterygii</taxon>
        <taxon>Neopterygii</taxon>
        <taxon>Teleostei</taxon>
        <taxon>Ostariophysi</taxon>
        <taxon>Cypriniformes</taxon>
        <taxon>Cyprinidae</taxon>
        <taxon>Labeoninae</taxon>
        <taxon>Labeonini</taxon>
        <taxon>Labeo</taxon>
    </lineage>
</organism>
<reference evidence="4 5" key="1">
    <citation type="submission" date="2022-01" db="EMBL/GenBank/DDBJ databases">
        <title>A high-quality chromosome-level genome assembly of rohu carp, Labeo rohita.</title>
        <authorList>
            <person name="Arick M.A. II"/>
            <person name="Hsu C.-Y."/>
            <person name="Magbanua Z."/>
            <person name="Pechanova O."/>
            <person name="Grover C."/>
            <person name="Miller E."/>
            <person name="Thrash A."/>
            <person name="Ezzel L."/>
            <person name="Alam S."/>
            <person name="Benzie J."/>
            <person name="Hamilton M."/>
            <person name="Karsi A."/>
            <person name="Lawrence M.L."/>
            <person name="Peterson D.G."/>
        </authorList>
    </citation>
    <scope>NUCLEOTIDE SEQUENCE [LARGE SCALE GENOMIC DNA]</scope>
    <source>
        <strain evidence="5">BAU-BD-2019</strain>
        <tissue evidence="4">Blood</tissue>
    </source>
</reference>
<evidence type="ECO:0000313" key="4">
    <source>
        <dbReference type="EMBL" id="KAI2667922.1"/>
    </source>
</evidence>
<comment type="caution">
    <text evidence="4">The sequence shown here is derived from an EMBL/GenBank/DDBJ whole genome shotgun (WGS) entry which is preliminary data.</text>
</comment>
<keyword evidence="1" id="KW-0862">Zinc</keyword>
<feature type="region of interest" description="Disordered" evidence="2">
    <location>
        <begin position="423"/>
        <end position="524"/>
    </location>
</feature>
<name>A0ABQ8MYM2_LABRO</name>
<dbReference type="Pfam" id="PF00098">
    <property type="entry name" value="zf-CCHC"/>
    <property type="match status" value="1"/>
</dbReference>
<dbReference type="PANTHER" id="PTHR46939:SF1">
    <property type="entry name" value="ZINC FINGER CCHC DOMAIN-CONTAINING PROTEIN 2"/>
    <property type="match status" value="1"/>
</dbReference>
<evidence type="ECO:0000313" key="5">
    <source>
        <dbReference type="Proteomes" id="UP000830375"/>
    </source>
</evidence>
<dbReference type="Proteomes" id="UP000830375">
    <property type="component" value="Unassembled WGS sequence"/>
</dbReference>
<dbReference type="PANTHER" id="PTHR46939">
    <property type="entry name" value="ZINC FINGER CCHC DOMAIN-CONTAINING PROTEIN 2"/>
    <property type="match status" value="1"/>
</dbReference>
<evidence type="ECO:0000259" key="3">
    <source>
        <dbReference type="PROSITE" id="PS50158"/>
    </source>
</evidence>
<dbReference type="Pfam" id="PF26034">
    <property type="entry name" value="PHAT_SMAUG"/>
    <property type="match status" value="1"/>
</dbReference>